<feature type="domain" description="Signal transduction histidine kinase subgroup 3 dimerisation and phosphoacceptor" evidence="12">
    <location>
        <begin position="169"/>
        <end position="234"/>
    </location>
</feature>
<protein>
    <recommendedName>
        <fullName evidence="2">histidine kinase</fullName>
        <ecNumber evidence="2">2.7.13.3</ecNumber>
    </recommendedName>
</protein>
<dbReference type="GO" id="GO:0005524">
    <property type="term" value="F:ATP binding"/>
    <property type="evidence" value="ECO:0007669"/>
    <property type="project" value="UniProtKB-KW"/>
</dbReference>
<keyword evidence="8" id="KW-0902">Two-component regulatory system</keyword>
<keyword evidence="14" id="KW-1185">Reference proteome</keyword>
<feature type="transmembrane region" description="Helical" evidence="10">
    <location>
        <begin position="58"/>
        <end position="85"/>
    </location>
</feature>
<dbReference type="Proteomes" id="UP000321261">
    <property type="component" value="Unassembled WGS sequence"/>
</dbReference>
<evidence type="ECO:0000313" key="14">
    <source>
        <dbReference type="Proteomes" id="UP000321261"/>
    </source>
</evidence>
<accession>A0A561SPC1</accession>
<keyword evidence="10" id="KW-1133">Transmembrane helix</keyword>
<evidence type="ECO:0000256" key="8">
    <source>
        <dbReference type="ARBA" id="ARBA00023012"/>
    </source>
</evidence>
<dbReference type="EC" id="2.7.13.3" evidence="2"/>
<feature type="region of interest" description="Disordered" evidence="9">
    <location>
        <begin position="316"/>
        <end position="371"/>
    </location>
</feature>
<comment type="catalytic activity">
    <reaction evidence="1">
        <text>ATP + protein L-histidine = ADP + protein N-phospho-L-histidine.</text>
        <dbReference type="EC" id="2.7.13.3"/>
    </reaction>
</comment>
<dbReference type="Gene3D" id="3.30.565.10">
    <property type="entry name" value="Histidine kinase-like ATPase, C-terminal domain"/>
    <property type="match status" value="1"/>
</dbReference>
<evidence type="ECO:0000256" key="3">
    <source>
        <dbReference type="ARBA" id="ARBA00022553"/>
    </source>
</evidence>
<dbReference type="GO" id="GO:0016020">
    <property type="term" value="C:membrane"/>
    <property type="evidence" value="ECO:0007669"/>
    <property type="project" value="InterPro"/>
</dbReference>
<sequence length="371" mass="38794">MLPTVVLPIAVAVFTVVGTGFAQRFGTGPRLLDPLGGILLLAGPAALVARRWNPPVVFAGIAAALLIYLAAGYPFGPVPLAAFVALGTTVGQGHRRAGYALAAVTFAGVLVVHVLRNPGTGFPLAGASAWLAWIAAIIAGAELWRARRERREQAKAAAAEAERRRGSEERLRIARDLHDVLGHHISLINVQAGVALYLMDDDPEQARSALTAIKQSSRELLREMRSTLGVLRGVDEEPPHQPVAGLARLDELVQATRAAGLPVTVEIGGEPRELPPSVDTAAYRIIQEALTNTRKHAGPARASVLLTYTEDGITVRIDDDGTGPAGSSDGGDGLPGMRERAAALGGTLTAGPRPGGGFRVDAHLLTTGGNR</sequence>
<evidence type="ECO:0000259" key="11">
    <source>
        <dbReference type="Pfam" id="PF02518"/>
    </source>
</evidence>
<name>A0A561SPC1_9PSEU</name>
<dbReference type="InterPro" id="IPR011712">
    <property type="entry name" value="Sig_transdc_His_kin_sub3_dim/P"/>
</dbReference>
<keyword evidence="10" id="KW-0812">Transmembrane</keyword>
<dbReference type="InterPro" id="IPR003594">
    <property type="entry name" value="HATPase_dom"/>
</dbReference>
<evidence type="ECO:0000256" key="1">
    <source>
        <dbReference type="ARBA" id="ARBA00000085"/>
    </source>
</evidence>
<dbReference type="EMBL" id="VIWU01000001">
    <property type="protein sequence ID" value="TWF76710.1"/>
    <property type="molecule type" value="Genomic_DNA"/>
</dbReference>
<dbReference type="GO" id="GO:0046983">
    <property type="term" value="F:protein dimerization activity"/>
    <property type="evidence" value="ECO:0007669"/>
    <property type="project" value="InterPro"/>
</dbReference>
<dbReference type="CDD" id="cd16917">
    <property type="entry name" value="HATPase_UhpB-NarQ-NarX-like"/>
    <property type="match status" value="1"/>
</dbReference>
<reference evidence="13 14" key="1">
    <citation type="submission" date="2019-06" db="EMBL/GenBank/DDBJ databases">
        <title>Sequencing the genomes of 1000 actinobacteria strains.</title>
        <authorList>
            <person name="Klenk H.-P."/>
        </authorList>
    </citation>
    <scope>NUCLEOTIDE SEQUENCE [LARGE SCALE GENOMIC DNA]</scope>
    <source>
        <strain evidence="13 14">DSM 45671</strain>
    </source>
</reference>
<dbReference type="Gene3D" id="1.20.5.1930">
    <property type="match status" value="1"/>
</dbReference>
<evidence type="ECO:0000313" key="13">
    <source>
        <dbReference type="EMBL" id="TWF76710.1"/>
    </source>
</evidence>
<keyword evidence="10" id="KW-0472">Membrane</keyword>
<dbReference type="InterPro" id="IPR050482">
    <property type="entry name" value="Sensor_HK_TwoCompSys"/>
</dbReference>
<keyword evidence="7" id="KW-0067">ATP-binding</keyword>
<evidence type="ECO:0000256" key="5">
    <source>
        <dbReference type="ARBA" id="ARBA00022741"/>
    </source>
</evidence>
<dbReference type="GO" id="GO:0000155">
    <property type="term" value="F:phosphorelay sensor kinase activity"/>
    <property type="evidence" value="ECO:0007669"/>
    <property type="project" value="InterPro"/>
</dbReference>
<dbReference type="SUPFAM" id="SSF55874">
    <property type="entry name" value="ATPase domain of HSP90 chaperone/DNA topoisomerase II/histidine kinase"/>
    <property type="match status" value="1"/>
</dbReference>
<feature type="compositionally biased region" description="Low complexity" evidence="9">
    <location>
        <begin position="342"/>
        <end position="351"/>
    </location>
</feature>
<dbReference type="PANTHER" id="PTHR24421:SF10">
    <property type="entry name" value="NITRATE_NITRITE SENSOR PROTEIN NARQ"/>
    <property type="match status" value="1"/>
</dbReference>
<proteinExistence type="predicted"/>
<feature type="transmembrane region" description="Helical" evidence="10">
    <location>
        <begin position="121"/>
        <end position="144"/>
    </location>
</feature>
<dbReference type="Pfam" id="PF07730">
    <property type="entry name" value="HisKA_3"/>
    <property type="match status" value="1"/>
</dbReference>
<dbReference type="PANTHER" id="PTHR24421">
    <property type="entry name" value="NITRATE/NITRITE SENSOR PROTEIN NARX-RELATED"/>
    <property type="match status" value="1"/>
</dbReference>
<evidence type="ECO:0000256" key="9">
    <source>
        <dbReference type="SAM" id="MobiDB-lite"/>
    </source>
</evidence>
<comment type="caution">
    <text evidence="13">The sequence shown here is derived from an EMBL/GenBank/DDBJ whole genome shotgun (WGS) entry which is preliminary data.</text>
</comment>
<keyword evidence="4" id="KW-0808">Transferase</keyword>
<dbReference type="AlphaFoldDB" id="A0A561SPC1"/>
<feature type="transmembrane region" description="Helical" evidence="10">
    <location>
        <begin position="97"/>
        <end position="115"/>
    </location>
</feature>
<evidence type="ECO:0000256" key="7">
    <source>
        <dbReference type="ARBA" id="ARBA00022840"/>
    </source>
</evidence>
<evidence type="ECO:0000259" key="12">
    <source>
        <dbReference type="Pfam" id="PF07730"/>
    </source>
</evidence>
<evidence type="ECO:0000256" key="2">
    <source>
        <dbReference type="ARBA" id="ARBA00012438"/>
    </source>
</evidence>
<evidence type="ECO:0000256" key="6">
    <source>
        <dbReference type="ARBA" id="ARBA00022777"/>
    </source>
</evidence>
<keyword evidence="6 13" id="KW-0418">Kinase</keyword>
<keyword evidence="3" id="KW-0597">Phosphoprotein</keyword>
<gene>
    <name evidence="13" type="ORF">FHX44_112605</name>
</gene>
<feature type="domain" description="Histidine kinase/HSP90-like ATPase" evidence="11">
    <location>
        <begin position="280"/>
        <end position="364"/>
    </location>
</feature>
<organism evidence="13 14">
    <name type="scientific">Pseudonocardia hierapolitana</name>
    <dbReference type="NCBI Taxonomy" id="1128676"/>
    <lineage>
        <taxon>Bacteria</taxon>
        <taxon>Bacillati</taxon>
        <taxon>Actinomycetota</taxon>
        <taxon>Actinomycetes</taxon>
        <taxon>Pseudonocardiales</taxon>
        <taxon>Pseudonocardiaceae</taxon>
        <taxon>Pseudonocardia</taxon>
    </lineage>
</organism>
<feature type="transmembrane region" description="Helical" evidence="10">
    <location>
        <begin position="34"/>
        <end position="52"/>
    </location>
</feature>
<dbReference type="InterPro" id="IPR036890">
    <property type="entry name" value="HATPase_C_sf"/>
</dbReference>
<evidence type="ECO:0000256" key="4">
    <source>
        <dbReference type="ARBA" id="ARBA00022679"/>
    </source>
</evidence>
<feature type="transmembrane region" description="Helical" evidence="10">
    <location>
        <begin position="6"/>
        <end position="22"/>
    </location>
</feature>
<evidence type="ECO:0000256" key="10">
    <source>
        <dbReference type="SAM" id="Phobius"/>
    </source>
</evidence>
<keyword evidence="5" id="KW-0547">Nucleotide-binding</keyword>
<dbReference type="Pfam" id="PF02518">
    <property type="entry name" value="HATPase_c"/>
    <property type="match status" value="1"/>
</dbReference>